<sequence length="137" mass="15580">MIYGLCVLIFIALNFGVGAKLQIVLTENIQRFTDYFFGISTNTLDYLALSTVPFFGMIYNSTRKEFKINELIIDIVMVLFFVFIIFGIGLYIMVFSAKHSNPLIPDSLKAEPFDLYSTILIGIGILTPYMIIKLIKK</sequence>
<feature type="transmembrane region" description="Helical" evidence="1">
    <location>
        <begin position="35"/>
        <end position="59"/>
    </location>
</feature>
<dbReference type="EMBL" id="JBHULE010000031">
    <property type="protein sequence ID" value="MFD2564896.1"/>
    <property type="molecule type" value="Genomic_DNA"/>
</dbReference>
<gene>
    <name evidence="2" type="ORF">ACFSR1_19615</name>
</gene>
<reference evidence="3" key="1">
    <citation type="journal article" date="2019" name="Int. J. Syst. Evol. Microbiol.">
        <title>The Global Catalogue of Microorganisms (GCM) 10K type strain sequencing project: providing services to taxonomists for standard genome sequencing and annotation.</title>
        <authorList>
            <consortium name="The Broad Institute Genomics Platform"/>
            <consortium name="The Broad Institute Genome Sequencing Center for Infectious Disease"/>
            <person name="Wu L."/>
            <person name="Ma J."/>
        </authorList>
    </citation>
    <scope>NUCLEOTIDE SEQUENCE [LARGE SCALE GENOMIC DNA]</scope>
    <source>
        <strain evidence="3">KCTC 52274</strain>
    </source>
</reference>
<evidence type="ECO:0000256" key="1">
    <source>
        <dbReference type="SAM" id="Phobius"/>
    </source>
</evidence>
<accession>A0ABW5LL86</accession>
<keyword evidence="1" id="KW-0812">Transmembrane</keyword>
<feature type="transmembrane region" description="Helical" evidence="1">
    <location>
        <begin position="115"/>
        <end position="135"/>
    </location>
</feature>
<keyword evidence="1" id="KW-0472">Membrane</keyword>
<name>A0ABW5LL86_9FLAO</name>
<comment type="caution">
    <text evidence="2">The sequence shown here is derived from an EMBL/GenBank/DDBJ whole genome shotgun (WGS) entry which is preliminary data.</text>
</comment>
<proteinExistence type="predicted"/>
<evidence type="ECO:0000313" key="2">
    <source>
        <dbReference type="EMBL" id="MFD2564896.1"/>
    </source>
</evidence>
<evidence type="ECO:0000313" key="3">
    <source>
        <dbReference type="Proteomes" id="UP001597319"/>
    </source>
</evidence>
<keyword evidence="3" id="KW-1185">Reference proteome</keyword>
<feature type="transmembrane region" description="Helical" evidence="1">
    <location>
        <begin position="71"/>
        <end position="95"/>
    </location>
</feature>
<dbReference type="RefSeq" id="WP_378294750.1">
    <property type="nucleotide sequence ID" value="NZ_JBHULE010000031.1"/>
</dbReference>
<dbReference type="Proteomes" id="UP001597319">
    <property type="component" value="Unassembled WGS sequence"/>
</dbReference>
<protein>
    <submittedName>
        <fullName evidence="2">Uncharacterized protein</fullName>
    </submittedName>
</protein>
<keyword evidence="1" id="KW-1133">Transmembrane helix</keyword>
<organism evidence="2 3">
    <name type="scientific">Aquimarina rubra</name>
    <dbReference type="NCBI Taxonomy" id="1920033"/>
    <lineage>
        <taxon>Bacteria</taxon>
        <taxon>Pseudomonadati</taxon>
        <taxon>Bacteroidota</taxon>
        <taxon>Flavobacteriia</taxon>
        <taxon>Flavobacteriales</taxon>
        <taxon>Flavobacteriaceae</taxon>
        <taxon>Aquimarina</taxon>
    </lineage>
</organism>